<accession>A0A6J6MAV8</accession>
<keyword evidence="1" id="KW-1133">Transmembrane helix</keyword>
<evidence type="ECO:0000313" key="2">
    <source>
        <dbReference type="EMBL" id="CAB4671377.1"/>
    </source>
</evidence>
<feature type="transmembrane region" description="Helical" evidence="1">
    <location>
        <begin position="34"/>
        <end position="55"/>
    </location>
</feature>
<feature type="transmembrane region" description="Helical" evidence="1">
    <location>
        <begin position="9"/>
        <end position="28"/>
    </location>
</feature>
<proteinExistence type="predicted"/>
<dbReference type="EMBL" id="CAFBQT010000032">
    <property type="protein sequence ID" value="CAB5061973.1"/>
    <property type="molecule type" value="Genomic_DNA"/>
</dbReference>
<gene>
    <name evidence="2" type="ORF">UFOPK2312_00587</name>
    <name evidence="3" type="ORF">UFOPK4355_00402</name>
</gene>
<evidence type="ECO:0000313" key="3">
    <source>
        <dbReference type="EMBL" id="CAB5061973.1"/>
    </source>
</evidence>
<dbReference type="AlphaFoldDB" id="A0A6J6MAV8"/>
<organism evidence="2">
    <name type="scientific">freshwater metagenome</name>
    <dbReference type="NCBI Taxonomy" id="449393"/>
    <lineage>
        <taxon>unclassified sequences</taxon>
        <taxon>metagenomes</taxon>
        <taxon>ecological metagenomes</taxon>
    </lineage>
</organism>
<protein>
    <submittedName>
        <fullName evidence="2">Unannotated protein</fullName>
    </submittedName>
</protein>
<name>A0A6J6MAV8_9ZZZZ</name>
<dbReference type="EMBL" id="CAEZWY010000051">
    <property type="protein sequence ID" value="CAB4671377.1"/>
    <property type="molecule type" value="Genomic_DNA"/>
</dbReference>
<sequence>MKATEAKQLFWITGFAGGFTTFSSLALISTEESIVTSSIYVTAMLVISMLVLTVLRPKAKK</sequence>
<evidence type="ECO:0000256" key="1">
    <source>
        <dbReference type="SAM" id="Phobius"/>
    </source>
</evidence>
<reference evidence="2" key="1">
    <citation type="submission" date="2020-05" db="EMBL/GenBank/DDBJ databases">
        <authorList>
            <person name="Chiriac C."/>
            <person name="Salcher M."/>
            <person name="Ghai R."/>
            <person name="Kavagutti S V."/>
        </authorList>
    </citation>
    <scope>NUCLEOTIDE SEQUENCE</scope>
</reference>
<keyword evidence="1" id="KW-0472">Membrane</keyword>
<keyword evidence="1" id="KW-0812">Transmembrane</keyword>